<comment type="similarity">
    <text evidence="10">Belongs to the LpxH family.</text>
</comment>
<evidence type="ECO:0000256" key="3">
    <source>
        <dbReference type="ARBA" id="ARBA00022519"/>
    </source>
</evidence>
<dbReference type="HAMAP" id="MF_00575">
    <property type="entry name" value="LpxH"/>
    <property type="match status" value="1"/>
</dbReference>
<comment type="catalytic activity">
    <reaction evidence="10">
        <text>UDP-2-N,3-O-bis[(3R)-3-hydroxytetradecanoyl]-alpha-D-glucosamine + H2O = 2-N,3-O-bis[(3R)-3-hydroxytetradecanoyl]-alpha-D-glucosaminyl 1-phosphate + UMP + 2 H(+)</text>
        <dbReference type="Rhea" id="RHEA:25213"/>
        <dbReference type="ChEBI" id="CHEBI:15377"/>
        <dbReference type="ChEBI" id="CHEBI:15378"/>
        <dbReference type="ChEBI" id="CHEBI:57865"/>
        <dbReference type="ChEBI" id="CHEBI:57957"/>
        <dbReference type="ChEBI" id="CHEBI:78847"/>
        <dbReference type="EC" id="3.6.1.54"/>
    </reaction>
</comment>
<keyword evidence="4 10" id="KW-0441">Lipid A biosynthesis</keyword>
<evidence type="ECO:0000256" key="9">
    <source>
        <dbReference type="ARBA" id="ARBA00023211"/>
    </source>
</evidence>
<dbReference type="Pfam" id="PF00149">
    <property type="entry name" value="Metallophos"/>
    <property type="match status" value="1"/>
</dbReference>
<keyword evidence="5 10" id="KW-0479">Metal-binding</keyword>
<dbReference type="NCBIfam" id="NF003743">
    <property type="entry name" value="PRK05340.1"/>
    <property type="match status" value="1"/>
</dbReference>
<feature type="binding site" evidence="10">
    <location>
        <position position="198"/>
    </location>
    <ligand>
        <name>substrate</name>
    </ligand>
</feature>
<keyword evidence="6 10" id="KW-0378">Hydrolase</keyword>
<accession>A0ABV8MRG9</accession>
<feature type="binding site" evidence="10">
    <location>
        <position position="170"/>
    </location>
    <ligand>
        <name>substrate</name>
    </ligand>
</feature>
<feature type="binding site" evidence="10">
    <location>
        <position position="11"/>
    </location>
    <ligand>
        <name>Mn(2+)</name>
        <dbReference type="ChEBI" id="CHEBI:29035"/>
        <label>1</label>
    </ligand>
</feature>
<keyword evidence="1 10" id="KW-1003">Cell membrane</keyword>
<dbReference type="Proteomes" id="UP001595791">
    <property type="component" value="Unassembled WGS sequence"/>
</dbReference>
<feature type="binding site" evidence="10">
    <location>
        <position position="167"/>
    </location>
    <ligand>
        <name>substrate</name>
    </ligand>
</feature>
<evidence type="ECO:0000313" key="13">
    <source>
        <dbReference type="Proteomes" id="UP001595791"/>
    </source>
</evidence>
<keyword evidence="7 10" id="KW-0443">Lipid metabolism</keyword>
<dbReference type="GO" id="GO:0016787">
    <property type="term" value="F:hydrolase activity"/>
    <property type="evidence" value="ECO:0007669"/>
    <property type="project" value="UniProtKB-KW"/>
</dbReference>
<feature type="binding site" evidence="10">
    <location>
        <position position="163"/>
    </location>
    <ligand>
        <name>substrate</name>
    </ligand>
</feature>
<reference evidence="13" key="1">
    <citation type="journal article" date="2019" name="Int. J. Syst. Evol. Microbiol.">
        <title>The Global Catalogue of Microorganisms (GCM) 10K type strain sequencing project: providing services to taxonomists for standard genome sequencing and annotation.</title>
        <authorList>
            <consortium name="The Broad Institute Genomics Platform"/>
            <consortium name="The Broad Institute Genome Sequencing Center for Infectious Disease"/>
            <person name="Wu L."/>
            <person name="Ma J."/>
        </authorList>
    </citation>
    <scope>NUCLEOTIDE SEQUENCE [LARGE SCALE GENOMIC DNA]</scope>
    <source>
        <strain evidence="13">LMG 29894</strain>
    </source>
</reference>
<dbReference type="InterPro" id="IPR029052">
    <property type="entry name" value="Metallo-depent_PP-like"/>
</dbReference>
<evidence type="ECO:0000256" key="10">
    <source>
        <dbReference type="HAMAP-Rule" id="MF_00575"/>
    </source>
</evidence>
<dbReference type="EC" id="3.6.1.54" evidence="10"/>
<organism evidence="12 13">
    <name type="scientific">Chitinimonas lacunae</name>
    <dbReference type="NCBI Taxonomy" id="1963018"/>
    <lineage>
        <taxon>Bacteria</taxon>
        <taxon>Pseudomonadati</taxon>
        <taxon>Pseudomonadota</taxon>
        <taxon>Betaproteobacteria</taxon>
        <taxon>Neisseriales</taxon>
        <taxon>Chitinibacteraceae</taxon>
        <taxon>Chitinimonas</taxon>
    </lineage>
</organism>
<feature type="binding site" evidence="10">
    <location>
        <position position="117"/>
    </location>
    <ligand>
        <name>Mn(2+)</name>
        <dbReference type="ChEBI" id="CHEBI:29035"/>
        <label>2</label>
    </ligand>
</feature>
<evidence type="ECO:0000256" key="1">
    <source>
        <dbReference type="ARBA" id="ARBA00022475"/>
    </source>
</evidence>
<keyword evidence="2 10" id="KW-0444">Lipid biosynthesis</keyword>
<evidence type="ECO:0000256" key="5">
    <source>
        <dbReference type="ARBA" id="ARBA00022723"/>
    </source>
</evidence>
<comment type="function">
    <text evidence="10">Hydrolyzes the pyrophosphate bond of UDP-2,3-diacylglucosamine to yield 2,3-diacylglucosamine 1-phosphate (lipid X) and UMP by catalyzing the attack of water at the alpha-P atom. Involved in the biosynthesis of lipid A, a phosphorylated glycolipid that anchors the lipopolysaccharide to the outer membrane of the cell.</text>
</comment>
<dbReference type="InterPro" id="IPR004843">
    <property type="entry name" value="Calcineurin-like_PHP"/>
</dbReference>
<feature type="domain" description="Calcineurin-like phosphoesterase" evidence="11">
    <location>
        <begin position="5"/>
        <end position="202"/>
    </location>
</feature>
<feature type="binding site" evidence="10">
    <location>
        <position position="198"/>
    </location>
    <ligand>
        <name>Mn(2+)</name>
        <dbReference type="ChEBI" id="CHEBI:29035"/>
        <label>2</label>
    </ligand>
</feature>
<feature type="binding site" evidence="10">
    <location>
        <position position="200"/>
    </location>
    <ligand>
        <name>Mn(2+)</name>
        <dbReference type="ChEBI" id="CHEBI:29035"/>
        <label>1</label>
    </ligand>
</feature>
<keyword evidence="9 10" id="KW-0464">Manganese</keyword>
<feature type="binding site" evidence="10">
    <location>
        <position position="44"/>
    </location>
    <ligand>
        <name>Mn(2+)</name>
        <dbReference type="ChEBI" id="CHEBI:29035"/>
        <label>2</label>
    </ligand>
</feature>
<evidence type="ECO:0000256" key="4">
    <source>
        <dbReference type="ARBA" id="ARBA00022556"/>
    </source>
</evidence>
<comment type="cofactor">
    <cofactor evidence="10">
        <name>Mn(2+)</name>
        <dbReference type="ChEBI" id="CHEBI:29035"/>
    </cofactor>
    <text evidence="10">Binds 2 Mn(2+) ions per subunit in a binuclear metal center.</text>
</comment>
<comment type="pathway">
    <text evidence="10">Glycolipid biosynthesis; lipid IV(A) biosynthesis; lipid IV(A) from (3R)-3-hydroxytetradecanoyl-[acyl-carrier-protein] and UDP-N-acetyl-alpha-D-glucosamine: step 4/6.</text>
</comment>
<keyword evidence="13" id="KW-1185">Reference proteome</keyword>
<gene>
    <name evidence="10" type="primary">lpxH</name>
    <name evidence="12" type="ORF">ACFOW7_09960</name>
</gene>
<dbReference type="EMBL" id="JBHSBU010000001">
    <property type="protein sequence ID" value="MFC4159671.1"/>
    <property type="molecule type" value="Genomic_DNA"/>
</dbReference>
<evidence type="ECO:0000259" key="11">
    <source>
        <dbReference type="Pfam" id="PF00149"/>
    </source>
</evidence>
<evidence type="ECO:0000256" key="2">
    <source>
        <dbReference type="ARBA" id="ARBA00022516"/>
    </source>
</evidence>
<feature type="binding site" evidence="10">
    <location>
        <position position="13"/>
    </location>
    <ligand>
        <name>Mn(2+)</name>
        <dbReference type="ChEBI" id="CHEBI:29035"/>
        <label>1</label>
    </ligand>
</feature>
<dbReference type="InterPro" id="IPR043461">
    <property type="entry name" value="LpxH-like"/>
</dbReference>
<sequence>MSARPLLFASDLHLCDADPDTVESFLAFLAGPARHAAALYLLGDVFEYWAGDDDDDPLPQRIAAALAELRAQGVPVYLQHGNRDFLLGQTFAEQAGLTLLPDPYPIEAHGRLLLLSHGDLLCTDDTAYQSFRRTVREPAWQAAFLARPLSERRAEIARIRQASEAAKRDKPVEIMDVNREAVSRLLAAYPGHHLVHGHTHRPARHSHEVQHALRQRWVLPDWHRGAGGYLVAEPDGLYLVAVRQDAAWAKFTVDNEDR</sequence>
<dbReference type="SUPFAM" id="SSF56300">
    <property type="entry name" value="Metallo-dependent phosphatases"/>
    <property type="match status" value="1"/>
</dbReference>
<dbReference type="RefSeq" id="WP_378163687.1">
    <property type="nucleotide sequence ID" value="NZ_JBHSBU010000001.1"/>
</dbReference>
<dbReference type="Gene3D" id="3.60.21.10">
    <property type="match status" value="1"/>
</dbReference>
<dbReference type="CDD" id="cd07398">
    <property type="entry name" value="MPP_YbbF-LpxH"/>
    <property type="match status" value="1"/>
</dbReference>
<comment type="subcellular location">
    <subcellularLocation>
        <location evidence="10">Cell inner membrane</location>
        <topology evidence="10">Peripheral membrane protein</topology>
        <orientation evidence="10">Cytoplasmic side</orientation>
    </subcellularLocation>
</comment>
<feature type="binding site" evidence="10">
    <location>
        <position position="44"/>
    </location>
    <ligand>
        <name>Mn(2+)</name>
        <dbReference type="ChEBI" id="CHEBI:29035"/>
        <label>1</label>
    </ligand>
</feature>
<evidence type="ECO:0000256" key="6">
    <source>
        <dbReference type="ARBA" id="ARBA00022801"/>
    </source>
</evidence>
<keyword evidence="3 10" id="KW-0997">Cell inner membrane</keyword>
<feature type="binding site" evidence="10">
    <location>
        <position position="82"/>
    </location>
    <ligand>
        <name>Mn(2+)</name>
        <dbReference type="ChEBI" id="CHEBI:29035"/>
        <label>2</label>
    </ligand>
</feature>
<feature type="binding site" evidence="10">
    <location>
        <position position="125"/>
    </location>
    <ligand>
        <name>substrate</name>
    </ligand>
</feature>
<evidence type="ECO:0000313" key="12">
    <source>
        <dbReference type="EMBL" id="MFC4159671.1"/>
    </source>
</evidence>
<evidence type="ECO:0000256" key="8">
    <source>
        <dbReference type="ARBA" id="ARBA00023136"/>
    </source>
</evidence>
<protein>
    <recommendedName>
        <fullName evidence="10">UDP-2,3-diacylglucosamine hydrolase</fullName>
        <ecNumber evidence="10">3.6.1.54</ecNumber>
    </recommendedName>
    <alternativeName>
        <fullName evidence="10">UDP-2,3-diacylglucosamine diphosphatase</fullName>
    </alternativeName>
</protein>
<dbReference type="InterPro" id="IPR010138">
    <property type="entry name" value="UDP-diacylglucosamine_Hdrlase"/>
</dbReference>
<comment type="caution">
    <text evidence="12">The sequence shown here is derived from an EMBL/GenBank/DDBJ whole genome shotgun (WGS) entry which is preliminary data.</text>
</comment>
<dbReference type="PANTHER" id="PTHR34990">
    <property type="entry name" value="UDP-2,3-DIACYLGLUCOSAMINE HYDROLASE-RELATED"/>
    <property type="match status" value="1"/>
</dbReference>
<dbReference type="PANTHER" id="PTHR34990:SF1">
    <property type="entry name" value="UDP-2,3-DIACYLGLUCOSAMINE HYDROLASE"/>
    <property type="match status" value="1"/>
</dbReference>
<feature type="binding site" evidence="10">
    <location>
        <begin position="82"/>
        <end position="83"/>
    </location>
    <ligand>
        <name>substrate</name>
    </ligand>
</feature>
<evidence type="ECO:0000256" key="7">
    <source>
        <dbReference type="ARBA" id="ARBA00023098"/>
    </source>
</evidence>
<proteinExistence type="inferred from homology"/>
<keyword evidence="8 10" id="KW-0472">Membrane</keyword>
<dbReference type="NCBIfam" id="TIGR01854">
    <property type="entry name" value="lipid_A_lpxH"/>
    <property type="match status" value="1"/>
</dbReference>
<name>A0ABV8MRG9_9NEIS</name>